<dbReference type="InterPro" id="IPR018201">
    <property type="entry name" value="Ketoacyl_synth_AS"/>
</dbReference>
<dbReference type="InterPro" id="IPR036736">
    <property type="entry name" value="ACP-like_sf"/>
</dbReference>
<dbReference type="InterPro" id="IPR054514">
    <property type="entry name" value="RhiE-like_linker"/>
</dbReference>
<dbReference type="InterPro" id="IPR020806">
    <property type="entry name" value="PKS_PP-bd"/>
</dbReference>
<feature type="domain" description="Carrier" evidence="9">
    <location>
        <begin position="783"/>
        <end position="860"/>
    </location>
</feature>
<dbReference type="Gene3D" id="3.40.47.10">
    <property type="match status" value="1"/>
</dbReference>
<feature type="compositionally biased region" description="Low complexity" evidence="8">
    <location>
        <begin position="741"/>
        <end position="751"/>
    </location>
</feature>
<dbReference type="Gene3D" id="1.10.1240.100">
    <property type="match status" value="1"/>
</dbReference>
<dbReference type="SMART" id="SM00823">
    <property type="entry name" value="PKS_PP"/>
    <property type="match status" value="2"/>
</dbReference>
<evidence type="ECO:0000313" key="11">
    <source>
        <dbReference type="EMBL" id="MFC7387135.1"/>
    </source>
</evidence>
<evidence type="ECO:0000256" key="2">
    <source>
        <dbReference type="ARBA" id="ARBA00004792"/>
    </source>
</evidence>
<evidence type="ECO:0000259" key="10">
    <source>
        <dbReference type="PROSITE" id="PS52004"/>
    </source>
</evidence>
<dbReference type="PROSITE" id="PS50075">
    <property type="entry name" value="CARRIER"/>
    <property type="match status" value="1"/>
</dbReference>
<dbReference type="RefSeq" id="WP_380830809.1">
    <property type="nucleotide sequence ID" value="NZ_JBHTCG010000034.1"/>
</dbReference>
<evidence type="ECO:0000256" key="6">
    <source>
        <dbReference type="ARBA" id="ARBA00022679"/>
    </source>
</evidence>
<evidence type="ECO:0000256" key="7">
    <source>
        <dbReference type="ARBA" id="ARBA00022737"/>
    </source>
</evidence>
<dbReference type="SMART" id="SM01294">
    <property type="entry name" value="PKS_PP_betabranch"/>
    <property type="match status" value="1"/>
</dbReference>
<dbReference type="Gene3D" id="1.10.1200.10">
    <property type="entry name" value="ACP-like"/>
    <property type="match status" value="2"/>
</dbReference>
<feature type="domain" description="Ketosynthase family 3 (KS3)" evidence="10">
    <location>
        <begin position="124"/>
        <end position="548"/>
    </location>
</feature>
<dbReference type="InterPro" id="IPR016039">
    <property type="entry name" value="Thiolase-like"/>
</dbReference>
<dbReference type="SMART" id="SM00825">
    <property type="entry name" value="PKS_KS"/>
    <property type="match status" value="1"/>
</dbReference>
<evidence type="ECO:0000256" key="8">
    <source>
        <dbReference type="SAM" id="MobiDB-lite"/>
    </source>
</evidence>
<gene>
    <name evidence="11" type="ORF">ACFQSB_33350</name>
</gene>
<evidence type="ECO:0000256" key="3">
    <source>
        <dbReference type="ARBA" id="ARBA00022450"/>
    </source>
</evidence>
<dbReference type="InterPro" id="IPR014030">
    <property type="entry name" value="Ketoacyl_synth_N"/>
</dbReference>
<name>A0ABW2PGH4_9ACTN</name>
<keyword evidence="6" id="KW-0808">Transferase</keyword>
<feature type="region of interest" description="Disordered" evidence="8">
    <location>
        <begin position="646"/>
        <end position="667"/>
    </location>
</feature>
<dbReference type="Pfam" id="PF00109">
    <property type="entry name" value="ketoacyl-synt"/>
    <property type="match status" value="1"/>
</dbReference>
<sequence length="875" mass="93407">MQFEPPHTATVPSRAAVRSYVRQVVAGVLGLDPGALAGPDALRELGMDSITRMNITLRFERDLGEMAPTLMFEHHTIDALADHFLSTRRSRLSDLLPTQDGAAASRVIMEEKTDRPVPERSYAEGAIAVVAVTGRYPGAPDISTLWRNLRDGVVSITEVPPDRWDWREHHDPRRGRLHTTYGRWGGFIEGVADFDAEFFGILPSDAAVIDPQERLFLHTCWDLLEGAGRLGAATHQPDTGVFVGTMSGSYGKLGATEWPLGKLVGANSAPWSIANRVSYVFDFHGPSFAVDSACSSSLTAIHLACESLRRGECSAAIAGGVNLILHPAHLVGLSASTMLSSDRFCKVFDAAADGFVPGEGVGAVLLKPLSAALADGDRVWGVITAGALNTAGRTSGFTVPNPAVQADLVTVALGRAGLRPRDITYVEAHGTGTSLGDPLEMAALARSLEPGRPRDQACAVGSLKANVGHLEGAAGIAGLTKVLLQLQHRHIAPCAALHTLNPKIAAVASALHFPRYVTPWRAPGEGLLRAGVSSFGAGGANAHLIVEEFRTEAPATDAASGQTPHREHVVLLSARTGEQLRALATAVGRDLSRAGEDDHDEDLLRRLAYTTQVGRREMRERLAVTCSRVDELSAALEEFGTTGRSARAVRGTASNDGQGDPRPEDEDDQNYVAALMEKLRVDRLARLWVEGMPVDWSRLWPGRPVRRVELPPYPFDMKRYWAPAGPVPAAAPHPSGLTPGTSADAPPLAPPTAASAEIVEDPAAPLTGKDAITDPLPDAADEASFEVVEQDLRTAAGGFLLVDPHEVDIDADLMKLGFDSIALVRLMAEVDELYGADADPGIIFDHPTLRSLARYLITEHPAAVAARRSRRDADG</sequence>
<dbReference type="PANTHER" id="PTHR43775:SF37">
    <property type="entry name" value="SI:DKEY-61P9.11"/>
    <property type="match status" value="1"/>
</dbReference>
<dbReference type="Pfam" id="PF02801">
    <property type="entry name" value="Ketoacyl-synt_C"/>
    <property type="match status" value="1"/>
</dbReference>
<keyword evidence="12" id="KW-1185">Reference proteome</keyword>
<evidence type="ECO:0000256" key="4">
    <source>
        <dbReference type="ARBA" id="ARBA00022490"/>
    </source>
</evidence>
<dbReference type="PROSITE" id="PS00606">
    <property type="entry name" value="KS3_1"/>
    <property type="match status" value="1"/>
</dbReference>
<dbReference type="Pfam" id="PF22336">
    <property type="entry name" value="RhiE-like_linker"/>
    <property type="match status" value="1"/>
</dbReference>
<accession>A0ABW2PGH4</accession>
<proteinExistence type="predicted"/>
<dbReference type="InterPro" id="IPR020841">
    <property type="entry name" value="PKS_Beta-ketoAc_synthase_dom"/>
</dbReference>
<dbReference type="SUPFAM" id="SSF53901">
    <property type="entry name" value="Thiolase-like"/>
    <property type="match status" value="1"/>
</dbReference>
<feature type="region of interest" description="Disordered" evidence="8">
    <location>
        <begin position="731"/>
        <end position="751"/>
    </location>
</feature>
<keyword evidence="3" id="KW-0596">Phosphopantetheine</keyword>
<evidence type="ECO:0000259" key="9">
    <source>
        <dbReference type="PROSITE" id="PS50075"/>
    </source>
</evidence>
<dbReference type="CDD" id="cd00833">
    <property type="entry name" value="PKS"/>
    <property type="match status" value="1"/>
</dbReference>
<dbReference type="EMBL" id="JBHTCG010000034">
    <property type="protein sequence ID" value="MFC7387135.1"/>
    <property type="molecule type" value="Genomic_DNA"/>
</dbReference>
<dbReference type="PROSITE" id="PS52004">
    <property type="entry name" value="KS3_2"/>
    <property type="match status" value="1"/>
</dbReference>
<reference evidence="12" key="1">
    <citation type="journal article" date="2019" name="Int. J. Syst. Evol. Microbiol.">
        <title>The Global Catalogue of Microorganisms (GCM) 10K type strain sequencing project: providing services to taxonomists for standard genome sequencing and annotation.</title>
        <authorList>
            <consortium name="The Broad Institute Genomics Platform"/>
            <consortium name="The Broad Institute Genome Sequencing Center for Infectious Disease"/>
            <person name="Wu L."/>
            <person name="Ma J."/>
        </authorList>
    </citation>
    <scope>NUCLEOTIDE SEQUENCE [LARGE SCALE GENOMIC DNA]</scope>
    <source>
        <strain evidence="12">CECT 7649</strain>
    </source>
</reference>
<comment type="subcellular location">
    <subcellularLocation>
        <location evidence="1">Cytoplasm</location>
    </subcellularLocation>
</comment>
<comment type="pathway">
    <text evidence="2">Antibiotic biosynthesis.</text>
</comment>
<organism evidence="11 12">
    <name type="scientific">Sphaerisporangium rhizosphaerae</name>
    <dbReference type="NCBI Taxonomy" id="2269375"/>
    <lineage>
        <taxon>Bacteria</taxon>
        <taxon>Bacillati</taxon>
        <taxon>Actinomycetota</taxon>
        <taxon>Actinomycetes</taxon>
        <taxon>Streptosporangiales</taxon>
        <taxon>Streptosporangiaceae</taxon>
        <taxon>Sphaerisporangium</taxon>
    </lineage>
</organism>
<keyword evidence="7" id="KW-0677">Repeat</keyword>
<protein>
    <submittedName>
        <fullName evidence="11">Beta-ketoacyl synthase N-terminal-like domain-containing protein</fullName>
    </submittedName>
</protein>
<keyword evidence="5" id="KW-0597">Phosphoprotein</keyword>
<dbReference type="SUPFAM" id="SSF47336">
    <property type="entry name" value="ACP-like"/>
    <property type="match status" value="2"/>
</dbReference>
<dbReference type="Pfam" id="PF00550">
    <property type="entry name" value="PP-binding"/>
    <property type="match status" value="2"/>
</dbReference>
<evidence type="ECO:0000313" key="12">
    <source>
        <dbReference type="Proteomes" id="UP001596496"/>
    </source>
</evidence>
<dbReference type="PANTHER" id="PTHR43775">
    <property type="entry name" value="FATTY ACID SYNTHASE"/>
    <property type="match status" value="1"/>
</dbReference>
<dbReference type="InterPro" id="IPR050091">
    <property type="entry name" value="PKS_NRPS_Biosynth_Enz"/>
</dbReference>
<keyword evidence="4" id="KW-0963">Cytoplasm</keyword>
<evidence type="ECO:0000256" key="5">
    <source>
        <dbReference type="ARBA" id="ARBA00022553"/>
    </source>
</evidence>
<comment type="caution">
    <text evidence="11">The sequence shown here is derived from an EMBL/GenBank/DDBJ whole genome shotgun (WGS) entry which is preliminary data.</text>
</comment>
<dbReference type="InterPro" id="IPR009081">
    <property type="entry name" value="PP-bd_ACP"/>
</dbReference>
<dbReference type="Proteomes" id="UP001596496">
    <property type="component" value="Unassembled WGS sequence"/>
</dbReference>
<dbReference type="InterPro" id="IPR014031">
    <property type="entry name" value="Ketoacyl_synth_C"/>
</dbReference>
<evidence type="ECO:0000256" key="1">
    <source>
        <dbReference type="ARBA" id="ARBA00004496"/>
    </source>
</evidence>